<accession>N8WU04</accession>
<dbReference type="AlphaFoldDB" id="N8WU04"/>
<gene>
    <name evidence="1" type="ORF">F969_00610</name>
</gene>
<dbReference type="RefSeq" id="WP_004780866.1">
    <property type="nucleotide sequence ID" value="NZ_KB849398.1"/>
</dbReference>
<comment type="caution">
    <text evidence="1">The sequence shown here is derived from an EMBL/GenBank/DDBJ whole genome shotgun (WGS) entry which is preliminary data.</text>
</comment>
<proteinExistence type="predicted"/>
<organism evidence="1 2">
    <name type="scientific">Acinetobacter variabilis</name>
    <dbReference type="NCBI Taxonomy" id="70346"/>
    <lineage>
        <taxon>Bacteria</taxon>
        <taxon>Pseudomonadati</taxon>
        <taxon>Pseudomonadota</taxon>
        <taxon>Gammaproteobacteria</taxon>
        <taxon>Moraxellales</taxon>
        <taxon>Moraxellaceae</taxon>
        <taxon>Acinetobacter</taxon>
    </lineage>
</organism>
<keyword evidence="2" id="KW-1185">Reference proteome</keyword>
<dbReference type="HOGENOM" id="CLU_078704_0_0_6"/>
<dbReference type="PATRIC" id="fig|1217710.3.peg.579"/>
<sequence length="277" mass="30854">MNKLVQPPLIRYNLKERGRQFRGTERNFDIPAIVAAINSPACQERVKTRGMLGYLGHWVRIRFGLEPPEGGIAQGKAQAVEPAIVTTFLKAYPNGDIEHQTEFLDTDPGRIASRMYANKVGGFSSAIDEKRPTFFGFDWVNDPNYSTNRGYSLALDSATNGGMTLDDIMAAEFQDQTQAMSMLLERSEYREKLALDSAAALRAENNDLLDLLAQYSAASKAPEVPISTGEAMARMTRDKLAFDSTSLLPQLKVPDTAAQKKRDQEYNLLRSRVVRNV</sequence>
<dbReference type="EMBL" id="APPE01000031">
    <property type="protein sequence ID" value="ENV00379.1"/>
    <property type="molecule type" value="Genomic_DNA"/>
</dbReference>
<dbReference type="Proteomes" id="UP000013070">
    <property type="component" value="Unassembled WGS sequence"/>
</dbReference>
<name>N8WU04_9GAMM</name>
<evidence type="ECO:0000313" key="2">
    <source>
        <dbReference type="Proteomes" id="UP000013070"/>
    </source>
</evidence>
<reference evidence="1 2" key="1">
    <citation type="submission" date="2013-02" db="EMBL/GenBank/DDBJ databases">
        <title>The Genome Sequence of Acinetobacter sp. NIPH 899.</title>
        <authorList>
            <consortium name="The Broad Institute Genome Sequencing Platform"/>
            <consortium name="The Broad Institute Genome Sequencing Center for Infectious Disease"/>
            <person name="Cerqueira G."/>
            <person name="Feldgarden M."/>
            <person name="Courvalin P."/>
            <person name="Perichon B."/>
            <person name="Grillot-Courvalin C."/>
            <person name="Clermont D."/>
            <person name="Rocha E."/>
            <person name="Yoon E.-J."/>
            <person name="Nemec A."/>
            <person name="Walker B."/>
            <person name="Young S.K."/>
            <person name="Zeng Q."/>
            <person name="Gargeya S."/>
            <person name="Fitzgerald M."/>
            <person name="Haas B."/>
            <person name="Abouelleil A."/>
            <person name="Alvarado L."/>
            <person name="Arachchi H.M."/>
            <person name="Berlin A.M."/>
            <person name="Chapman S.B."/>
            <person name="Dewar J."/>
            <person name="Goldberg J."/>
            <person name="Griggs A."/>
            <person name="Gujja S."/>
            <person name="Hansen M."/>
            <person name="Howarth C."/>
            <person name="Imamovic A."/>
            <person name="Larimer J."/>
            <person name="McCowan C."/>
            <person name="Murphy C."/>
            <person name="Neiman D."/>
            <person name="Pearson M."/>
            <person name="Priest M."/>
            <person name="Roberts A."/>
            <person name="Saif S."/>
            <person name="Shea T."/>
            <person name="Sisk P."/>
            <person name="Sykes S."/>
            <person name="Wortman J."/>
            <person name="Nusbaum C."/>
            <person name="Birren B."/>
        </authorList>
    </citation>
    <scope>NUCLEOTIDE SEQUENCE [LARGE SCALE GENOMIC DNA]</scope>
    <source>
        <strain evidence="1 2">NIPH 899</strain>
    </source>
</reference>
<dbReference type="eggNOG" id="ENOG5032S2Z">
    <property type="taxonomic scope" value="Bacteria"/>
</dbReference>
<evidence type="ECO:0000313" key="1">
    <source>
        <dbReference type="EMBL" id="ENV00379.1"/>
    </source>
</evidence>
<protein>
    <submittedName>
        <fullName evidence="1">Uncharacterized protein</fullName>
    </submittedName>
</protein>